<name>A0A4Z2F1D2_9TELE</name>
<protein>
    <submittedName>
        <fullName evidence="1">Uncharacterized protein</fullName>
    </submittedName>
</protein>
<sequence>MFLSGEVGRRRPAGEELFTSCSVALHLLLSRTLDQNINTDLQGTDDSIASSFCPLCRCLRSNGWKYARWSREGGMTEGSSPWQWGIMCQIFDTVQNGCAAVTVAIIKIICVEVN</sequence>
<reference evidence="1 2" key="1">
    <citation type="submission" date="2019-03" db="EMBL/GenBank/DDBJ databases">
        <title>First draft genome of Liparis tanakae, snailfish: a comprehensive survey of snailfish specific genes.</title>
        <authorList>
            <person name="Kim W."/>
            <person name="Song I."/>
            <person name="Jeong J.-H."/>
            <person name="Kim D."/>
            <person name="Kim S."/>
            <person name="Ryu S."/>
            <person name="Song J.Y."/>
            <person name="Lee S.K."/>
        </authorList>
    </citation>
    <scope>NUCLEOTIDE SEQUENCE [LARGE SCALE GENOMIC DNA]</scope>
    <source>
        <tissue evidence="1">Muscle</tissue>
    </source>
</reference>
<comment type="caution">
    <text evidence="1">The sequence shown here is derived from an EMBL/GenBank/DDBJ whole genome shotgun (WGS) entry which is preliminary data.</text>
</comment>
<evidence type="ECO:0000313" key="2">
    <source>
        <dbReference type="Proteomes" id="UP000314294"/>
    </source>
</evidence>
<accession>A0A4Z2F1D2</accession>
<dbReference type="EMBL" id="SRLO01001998">
    <property type="protein sequence ID" value="TNN34292.1"/>
    <property type="molecule type" value="Genomic_DNA"/>
</dbReference>
<organism evidence="1 2">
    <name type="scientific">Liparis tanakae</name>
    <name type="common">Tanaka's snailfish</name>
    <dbReference type="NCBI Taxonomy" id="230148"/>
    <lineage>
        <taxon>Eukaryota</taxon>
        <taxon>Metazoa</taxon>
        <taxon>Chordata</taxon>
        <taxon>Craniata</taxon>
        <taxon>Vertebrata</taxon>
        <taxon>Euteleostomi</taxon>
        <taxon>Actinopterygii</taxon>
        <taxon>Neopterygii</taxon>
        <taxon>Teleostei</taxon>
        <taxon>Neoteleostei</taxon>
        <taxon>Acanthomorphata</taxon>
        <taxon>Eupercaria</taxon>
        <taxon>Perciformes</taxon>
        <taxon>Cottioidei</taxon>
        <taxon>Cottales</taxon>
        <taxon>Liparidae</taxon>
        <taxon>Liparis</taxon>
    </lineage>
</organism>
<evidence type="ECO:0000313" key="1">
    <source>
        <dbReference type="EMBL" id="TNN34292.1"/>
    </source>
</evidence>
<keyword evidence="2" id="KW-1185">Reference proteome</keyword>
<dbReference type="Proteomes" id="UP000314294">
    <property type="component" value="Unassembled WGS sequence"/>
</dbReference>
<gene>
    <name evidence="1" type="ORF">EYF80_055545</name>
</gene>
<dbReference type="AlphaFoldDB" id="A0A4Z2F1D2"/>
<proteinExistence type="predicted"/>